<dbReference type="Proteomes" id="UP000507470">
    <property type="component" value="Unassembled WGS sequence"/>
</dbReference>
<feature type="region of interest" description="Disordered" evidence="1">
    <location>
        <begin position="1457"/>
        <end position="1482"/>
    </location>
</feature>
<feature type="compositionally biased region" description="Polar residues" evidence="1">
    <location>
        <begin position="581"/>
        <end position="592"/>
    </location>
</feature>
<feature type="region of interest" description="Disordered" evidence="1">
    <location>
        <begin position="865"/>
        <end position="943"/>
    </location>
</feature>
<feature type="region of interest" description="Disordered" evidence="1">
    <location>
        <begin position="280"/>
        <end position="327"/>
    </location>
</feature>
<feature type="region of interest" description="Disordered" evidence="1">
    <location>
        <begin position="1074"/>
        <end position="1126"/>
    </location>
</feature>
<feature type="region of interest" description="Disordered" evidence="1">
    <location>
        <begin position="380"/>
        <end position="425"/>
    </location>
</feature>
<dbReference type="EMBL" id="CACVKT020003004">
    <property type="protein sequence ID" value="CAC5381157.1"/>
    <property type="molecule type" value="Genomic_DNA"/>
</dbReference>
<feature type="region of interest" description="Disordered" evidence="1">
    <location>
        <begin position="1154"/>
        <end position="1234"/>
    </location>
</feature>
<proteinExistence type="predicted"/>
<feature type="region of interest" description="Disordered" evidence="1">
    <location>
        <begin position="1360"/>
        <end position="1380"/>
    </location>
</feature>
<feature type="compositionally biased region" description="Polar residues" evidence="1">
    <location>
        <begin position="1096"/>
        <end position="1118"/>
    </location>
</feature>
<feature type="compositionally biased region" description="Polar residues" evidence="1">
    <location>
        <begin position="1193"/>
        <end position="1217"/>
    </location>
</feature>
<evidence type="ECO:0000313" key="2">
    <source>
        <dbReference type="EMBL" id="CAC5381157.1"/>
    </source>
</evidence>
<feature type="region of interest" description="Disordered" evidence="1">
    <location>
        <begin position="574"/>
        <end position="613"/>
    </location>
</feature>
<accession>A0A6J8BGD8</accession>
<feature type="compositionally biased region" description="Polar residues" evidence="1">
    <location>
        <begin position="601"/>
        <end position="612"/>
    </location>
</feature>
<evidence type="ECO:0000256" key="1">
    <source>
        <dbReference type="SAM" id="MobiDB-lite"/>
    </source>
</evidence>
<feature type="compositionally biased region" description="Polar residues" evidence="1">
    <location>
        <begin position="902"/>
        <end position="926"/>
    </location>
</feature>
<gene>
    <name evidence="2" type="ORF">MCOR_17066</name>
</gene>
<name>A0A6J8BGD8_MYTCO</name>
<feature type="compositionally biased region" description="Low complexity" evidence="1">
    <location>
        <begin position="934"/>
        <end position="943"/>
    </location>
</feature>
<protein>
    <submittedName>
        <fullName evidence="2">Uncharacterized protein</fullName>
    </submittedName>
</protein>
<keyword evidence="3" id="KW-1185">Reference proteome</keyword>
<feature type="region of interest" description="Disordered" evidence="1">
    <location>
        <begin position="775"/>
        <end position="799"/>
    </location>
</feature>
<feature type="region of interest" description="Disordered" evidence="1">
    <location>
        <begin position="671"/>
        <end position="692"/>
    </location>
</feature>
<feature type="region of interest" description="Disordered" evidence="1">
    <location>
        <begin position="490"/>
        <end position="519"/>
    </location>
</feature>
<sequence>MKLRPSEIFFSQDSISNKWGEQTPCRLKLIGETLDELLTKSISLEDIPNITAVIKSGKFYTVDNRRLWVFRKAEELGFVNAIEVNQVTQRHVRRAKFTTNNGGISIRIRGSGDPGGTIWRTWKPNTLQEVNEKTVSKSALRARGSYANESRTNVNQYSFFNKANTEAQHPSTYKSSYSDYNSAKPGVRCADTFSSNCESLVFDKENQLKGKYFLESTLDKTSKRVQGPVVNQSRTNYYQYSFFNKTDTEAQHPRTYKSSYSDSNSAKADVWCDDTFSSNCESPVSDKGIQHSNAKRSTADEEENLRGKSSFESTLDKNSSRFQGPAVNQRRKNVFPYAFFTTTDTEAEHPSSYQSSYSKYNSAKPNVWCDNAFSSNCESPLTDKEKQNTSIQRSTAKEKPTFKSKSSFESTLDKTSTRFQGPAVNQRRTNVYPYSIFNKTDTEAEHPCTYKSSDSKYNSAKPDVLCENAFSIKSESPVSDIEIQCSSINRSKVKEEPSLRSKSSFESTSDKTSSRVQGPVVNQSRPIINQYSLSNKTDTEAEHPCTYKSSYSKYNSAKPDVLCENAFSINSVSPVSDKEMQSSSKQRSTANEKPTLKSKYFSESTSNKTSLPVQGPVVNQIRTSVNPYSFFNKTDTEVQDPSTYKSSYSHYNSAKPDVRCDNAFSGNCDSPVSEKEIQHSSTKRSTAKEKATLRSKSYFESTLDKTSNRVQGPVGNQSTTNVNQYSFFNKTDTEAQHPTTYTSSYSNKNSAKHDDLCDNAFSGYCESLVSAKQIQRSRTKKSTAEEEPNLRSKLSLESNIRKNSLPVQGPAVNQSRTNVDHHSFLNKTNTEAHHPSRYKSSYINCNSAKPDVRCDNDFSINSESIVSDKEMQNSRKQRSTAKEKPTLKSKSSFESTLEKNSSRVQGPVVNQSRKNVSQYSSVNKTNTEAEHSSSYKSSYSHYNSAKPDVRCDNTFSVYCESPVSYKEIQHSSTKRSTAKEKPTLKRKSPFESTLDKTSSRVNGPAVNKKSTAVYPYSFFNKTDTEVEHLRTYKSSYSKYNSAKPDVLCENAFSIKSESPVSDIEIQCSSINRSKVKEEPTLRSKSSFESTTDKTSSRVQGPVVNQSRPNINQYSLSNKTDTEAEHPCTYKSSYSKYSSAKTDVLCENAFSINSESPASDKEMQNSSKQRSTAKEKPTIKSKSSFKSTLEKNSSRVQGPVVNQSRKNVSQYSSVNKTNTEAEHPSSHKSSYSHYNSAKPDVRLSYKEIQHSSTKRSTAKEKPTLKSKSPFDSTLDKTSTRVRRPVCYQSRTDVNQESVGNKTVTKAQHPSTYTSSYMDYISAKPDVRCDNDFVGNCEYPLSAMEIQRSSNCEYPVSENEFHSSSIKRSKDQKSQHLKKSTVRKTNDFVGNCEYPLSAMEIQRSSIKDQQLKKATLRDNSSFDSTVENLRYVSKRSLVNKLTTNVNQLSYDNTTVTEAQHPSTYTSSYSDYNSAKPDVSYDNDF</sequence>
<organism evidence="2 3">
    <name type="scientific">Mytilus coruscus</name>
    <name type="common">Sea mussel</name>
    <dbReference type="NCBI Taxonomy" id="42192"/>
    <lineage>
        <taxon>Eukaryota</taxon>
        <taxon>Metazoa</taxon>
        <taxon>Spiralia</taxon>
        <taxon>Lophotrochozoa</taxon>
        <taxon>Mollusca</taxon>
        <taxon>Bivalvia</taxon>
        <taxon>Autobranchia</taxon>
        <taxon>Pteriomorphia</taxon>
        <taxon>Mytilida</taxon>
        <taxon>Mytiloidea</taxon>
        <taxon>Mytilidae</taxon>
        <taxon>Mytilinae</taxon>
        <taxon>Mytilus</taxon>
    </lineage>
</organism>
<evidence type="ECO:0000313" key="3">
    <source>
        <dbReference type="Proteomes" id="UP000507470"/>
    </source>
</evidence>
<feature type="region of interest" description="Disordered" evidence="1">
    <location>
        <begin position="969"/>
        <end position="1005"/>
    </location>
</feature>
<reference evidence="2 3" key="1">
    <citation type="submission" date="2020-06" db="EMBL/GenBank/DDBJ databases">
        <authorList>
            <person name="Li R."/>
            <person name="Bekaert M."/>
        </authorList>
    </citation>
    <scope>NUCLEOTIDE SEQUENCE [LARGE SCALE GENOMIC DNA]</scope>
    <source>
        <strain evidence="3">wild</strain>
    </source>
</reference>
<feature type="region of interest" description="Disordered" evidence="1">
    <location>
        <begin position="1247"/>
        <end position="1278"/>
    </location>
</feature>